<accession>A0A0C3CRS6</accession>
<evidence type="ECO:0000313" key="4">
    <source>
        <dbReference type="Proteomes" id="UP000054166"/>
    </source>
</evidence>
<dbReference type="AlphaFoldDB" id="A0A0C3CRS6"/>
<dbReference type="Pfam" id="PF24883">
    <property type="entry name" value="NPHP3_N"/>
    <property type="match status" value="1"/>
</dbReference>
<dbReference type="HOGENOM" id="CLU_2050483_0_0_1"/>
<dbReference type="InParanoid" id="A0A0C3CRS6"/>
<proteinExistence type="predicted"/>
<sequence>MDFHAPNILWIKGSPGSGKSTIASSLVSRLMKSGRLCSHFAFKRGDIMLNDPATVWRTVAHDLSRYDDAYPSILVTVLKSGRVDLGAARYLPFQRFDYGTIIQPPRSFPIFGALHSHLRI</sequence>
<reference evidence="4" key="2">
    <citation type="submission" date="2015-01" db="EMBL/GenBank/DDBJ databases">
        <title>Evolutionary Origins and Diversification of the Mycorrhizal Mutualists.</title>
        <authorList>
            <consortium name="DOE Joint Genome Institute"/>
            <consortium name="Mycorrhizal Genomics Consortium"/>
            <person name="Kohler A."/>
            <person name="Kuo A."/>
            <person name="Nagy L.G."/>
            <person name="Floudas D."/>
            <person name="Copeland A."/>
            <person name="Barry K.W."/>
            <person name="Cichocki N."/>
            <person name="Veneault-Fourrey C."/>
            <person name="LaButti K."/>
            <person name="Lindquist E.A."/>
            <person name="Lipzen A."/>
            <person name="Lundell T."/>
            <person name="Morin E."/>
            <person name="Murat C."/>
            <person name="Riley R."/>
            <person name="Ohm R."/>
            <person name="Sun H."/>
            <person name="Tunlid A."/>
            <person name="Henrissat B."/>
            <person name="Grigoriev I.V."/>
            <person name="Hibbett D.S."/>
            <person name="Martin F."/>
        </authorList>
    </citation>
    <scope>NUCLEOTIDE SEQUENCE [LARGE SCALE GENOMIC DNA]</scope>
    <source>
        <strain evidence="4">F 1598</strain>
    </source>
</reference>
<organism evidence="3 4">
    <name type="scientific">Piloderma croceum (strain F 1598)</name>
    <dbReference type="NCBI Taxonomy" id="765440"/>
    <lineage>
        <taxon>Eukaryota</taxon>
        <taxon>Fungi</taxon>
        <taxon>Dikarya</taxon>
        <taxon>Basidiomycota</taxon>
        <taxon>Agaricomycotina</taxon>
        <taxon>Agaricomycetes</taxon>
        <taxon>Agaricomycetidae</taxon>
        <taxon>Atheliales</taxon>
        <taxon>Atheliaceae</taxon>
        <taxon>Piloderma</taxon>
    </lineage>
</organism>
<reference evidence="3 4" key="1">
    <citation type="submission" date="2014-04" db="EMBL/GenBank/DDBJ databases">
        <authorList>
            <consortium name="DOE Joint Genome Institute"/>
            <person name="Kuo A."/>
            <person name="Tarkka M."/>
            <person name="Buscot F."/>
            <person name="Kohler A."/>
            <person name="Nagy L.G."/>
            <person name="Floudas D."/>
            <person name="Copeland A."/>
            <person name="Barry K.W."/>
            <person name="Cichocki N."/>
            <person name="Veneault-Fourrey C."/>
            <person name="LaButti K."/>
            <person name="Lindquist E.A."/>
            <person name="Lipzen A."/>
            <person name="Lundell T."/>
            <person name="Morin E."/>
            <person name="Murat C."/>
            <person name="Sun H."/>
            <person name="Tunlid A."/>
            <person name="Henrissat B."/>
            <person name="Grigoriev I.V."/>
            <person name="Hibbett D.S."/>
            <person name="Martin F."/>
            <person name="Nordberg H.P."/>
            <person name="Cantor M.N."/>
            <person name="Hua S.X."/>
        </authorList>
    </citation>
    <scope>NUCLEOTIDE SEQUENCE [LARGE SCALE GENOMIC DNA]</scope>
    <source>
        <strain evidence="3 4">F 1598</strain>
    </source>
</reference>
<evidence type="ECO:0000313" key="3">
    <source>
        <dbReference type="EMBL" id="KIM92382.1"/>
    </source>
</evidence>
<gene>
    <name evidence="3" type="ORF">PILCRDRAFT_121422</name>
</gene>
<keyword evidence="4" id="KW-1185">Reference proteome</keyword>
<dbReference type="Proteomes" id="UP000054166">
    <property type="component" value="Unassembled WGS sequence"/>
</dbReference>
<dbReference type="EMBL" id="KN832970">
    <property type="protein sequence ID" value="KIM92382.1"/>
    <property type="molecule type" value="Genomic_DNA"/>
</dbReference>
<dbReference type="STRING" id="765440.A0A0C3CRS6"/>
<dbReference type="InterPro" id="IPR027417">
    <property type="entry name" value="P-loop_NTPase"/>
</dbReference>
<evidence type="ECO:0000256" key="1">
    <source>
        <dbReference type="ARBA" id="ARBA00022737"/>
    </source>
</evidence>
<dbReference type="SUPFAM" id="SSF52540">
    <property type="entry name" value="P-loop containing nucleoside triphosphate hydrolases"/>
    <property type="match status" value="1"/>
</dbReference>
<dbReference type="InterPro" id="IPR056884">
    <property type="entry name" value="NPHP3-like_N"/>
</dbReference>
<keyword evidence="1" id="KW-0677">Repeat</keyword>
<feature type="domain" description="Nephrocystin 3-like N-terminal" evidence="2">
    <location>
        <begin position="6"/>
        <end position="79"/>
    </location>
</feature>
<protein>
    <recommendedName>
        <fullName evidence="2">Nephrocystin 3-like N-terminal domain-containing protein</fullName>
    </recommendedName>
</protein>
<dbReference type="Gene3D" id="3.40.50.300">
    <property type="entry name" value="P-loop containing nucleotide triphosphate hydrolases"/>
    <property type="match status" value="1"/>
</dbReference>
<evidence type="ECO:0000259" key="2">
    <source>
        <dbReference type="Pfam" id="PF24883"/>
    </source>
</evidence>
<dbReference type="OrthoDB" id="2928561at2759"/>
<name>A0A0C3CRS6_PILCF</name>